<keyword evidence="2" id="KW-0614">Plasmid</keyword>
<dbReference type="AlphaFoldDB" id="Q1LEX1"/>
<dbReference type="PANTHER" id="PTHR11803">
    <property type="entry name" value="2-IMINOBUTANOATE/2-IMINOPROPANOATE DEAMINASE RIDA"/>
    <property type="match status" value="1"/>
</dbReference>
<comment type="similarity">
    <text evidence="1">Belongs to the RutC family.</text>
</comment>
<dbReference type="Proteomes" id="UP000002429">
    <property type="component" value="Plasmid megaplasmid"/>
</dbReference>
<dbReference type="EMBL" id="CP000353">
    <property type="protein sequence ID" value="ABF11305.1"/>
    <property type="molecule type" value="Genomic_DNA"/>
</dbReference>
<dbReference type="HOGENOM" id="CLU_100715_7_3_4"/>
<dbReference type="GO" id="GO:0005829">
    <property type="term" value="C:cytosol"/>
    <property type="evidence" value="ECO:0007669"/>
    <property type="project" value="TreeGrafter"/>
</dbReference>
<name>Q1LEX1_CUPMC</name>
<evidence type="ECO:0000256" key="1">
    <source>
        <dbReference type="ARBA" id="ARBA00010552"/>
    </source>
</evidence>
<dbReference type="CDD" id="cd00448">
    <property type="entry name" value="YjgF_YER057c_UK114_family"/>
    <property type="match status" value="1"/>
</dbReference>
<dbReference type="Gene3D" id="3.30.1330.40">
    <property type="entry name" value="RutC-like"/>
    <property type="match status" value="1"/>
</dbReference>
<dbReference type="PANTHER" id="PTHR11803:SF58">
    <property type="entry name" value="PROTEIN HMF1-RELATED"/>
    <property type="match status" value="1"/>
</dbReference>
<dbReference type="KEGG" id="rme:Rmet_4440"/>
<evidence type="ECO:0000313" key="2">
    <source>
        <dbReference type="EMBL" id="ABF11305.1"/>
    </source>
</evidence>
<dbReference type="InterPro" id="IPR006175">
    <property type="entry name" value="YjgF/YER057c/UK114"/>
</dbReference>
<dbReference type="GO" id="GO:0019239">
    <property type="term" value="F:deaminase activity"/>
    <property type="evidence" value="ECO:0007669"/>
    <property type="project" value="TreeGrafter"/>
</dbReference>
<dbReference type="InterPro" id="IPR035959">
    <property type="entry name" value="RutC-like_sf"/>
</dbReference>
<protein>
    <submittedName>
        <fullName evidence="2">Endoribonuclease L-PSP</fullName>
    </submittedName>
</protein>
<dbReference type="eggNOG" id="COG0251">
    <property type="taxonomic scope" value="Bacteria"/>
</dbReference>
<dbReference type="Pfam" id="PF01042">
    <property type="entry name" value="Ribonuc_L-PSP"/>
    <property type="match status" value="1"/>
</dbReference>
<geneLocation type="plasmid" evidence="2 3">
    <name>megaplasmid</name>
</geneLocation>
<organism evidence="2 3">
    <name type="scientific">Cupriavidus metallidurans (strain ATCC 43123 / DSM 2839 / NBRC 102507 / CH34)</name>
    <name type="common">Ralstonia metallidurans</name>
    <dbReference type="NCBI Taxonomy" id="266264"/>
    <lineage>
        <taxon>Bacteria</taxon>
        <taxon>Pseudomonadati</taxon>
        <taxon>Pseudomonadota</taxon>
        <taxon>Betaproteobacteria</taxon>
        <taxon>Burkholderiales</taxon>
        <taxon>Burkholderiaceae</taxon>
        <taxon>Cupriavidus</taxon>
    </lineage>
</organism>
<sequence length="140" mass="15088">MPGQHRFPSHRYPQHTMKQIIDTGLPRSAAPVEWAVLGNGILFTTQIPTGADGNVVEGGMEAQARQTLQNLKQTLDAAGGSLADLTQVIVYVTDRADLAVFNRVYAEMIPAPYPNRAAIVTVGFGRPEMLVEILAYAALG</sequence>
<gene>
    <name evidence="2" type="ordered locus">Rmet_4440</name>
</gene>
<dbReference type="SUPFAM" id="SSF55298">
    <property type="entry name" value="YjgF-like"/>
    <property type="match status" value="1"/>
</dbReference>
<evidence type="ECO:0000313" key="3">
    <source>
        <dbReference type="Proteomes" id="UP000002429"/>
    </source>
</evidence>
<keyword evidence="3" id="KW-1185">Reference proteome</keyword>
<proteinExistence type="inferred from homology"/>
<accession>Q1LEX1</accession>
<reference evidence="3" key="1">
    <citation type="journal article" date="2010" name="PLoS ONE">
        <title>The complete genome sequence of Cupriavidus metallidurans strain CH34, a master survivalist in harsh and anthropogenic environments.</title>
        <authorList>
            <person name="Janssen P.J."/>
            <person name="Van Houdt R."/>
            <person name="Moors H."/>
            <person name="Monsieurs P."/>
            <person name="Morin N."/>
            <person name="Michaux A."/>
            <person name="Benotmane M.A."/>
            <person name="Leys N."/>
            <person name="Vallaeys T."/>
            <person name="Lapidus A."/>
            <person name="Monchy S."/>
            <person name="Medigue C."/>
            <person name="Taghavi S."/>
            <person name="McCorkle S."/>
            <person name="Dunn J."/>
            <person name="van der Lelie D."/>
            <person name="Mergeay M."/>
        </authorList>
    </citation>
    <scope>NUCLEOTIDE SEQUENCE [LARGE SCALE GENOMIC DNA]</scope>
    <source>
        <strain evidence="3">ATCC 43123 / DSM 2839 / NBRC 102507 / CH34</strain>
    </source>
</reference>